<organism evidence="2 3">
    <name type="scientific">Hibiscus sabdariffa</name>
    <name type="common">roselle</name>
    <dbReference type="NCBI Taxonomy" id="183260"/>
    <lineage>
        <taxon>Eukaryota</taxon>
        <taxon>Viridiplantae</taxon>
        <taxon>Streptophyta</taxon>
        <taxon>Embryophyta</taxon>
        <taxon>Tracheophyta</taxon>
        <taxon>Spermatophyta</taxon>
        <taxon>Magnoliopsida</taxon>
        <taxon>eudicotyledons</taxon>
        <taxon>Gunneridae</taxon>
        <taxon>Pentapetalae</taxon>
        <taxon>rosids</taxon>
        <taxon>malvids</taxon>
        <taxon>Malvales</taxon>
        <taxon>Malvaceae</taxon>
        <taxon>Malvoideae</taxon>
        <taxon>Hibiscus</taxon>
    </lineage>
</organism>
<gene>
    <name evidence="2" type="ORF">V6N11_067602</name>
</gene>
<protein>
    <submittedName>
        <fullName evidence="2">Uncharacterized protein</fullName>
    </submittedName>
</protein>
<dbReference type="EMBL" id="JBBPBN010000012">
    <property type="protein sequence ID" value="KAK9027779.1"/>
    <property type="molecule type" value="Genomic_DNA"/>
</dbReference>
<keyword evidence="3" id="KW-1185">Reference proteome</keyword>
<accession>A0ABR2SRJ1</accession>
<evidence type="ECO:0000313" key="3">
    <source>
        <dbReference type="Proteomes" id="UP001396334"/>
    </source>
</evidence>
<reference evidence="2 3" key="1">
    <citation type="journal article" date="2024" name="G3 (Bethesda)">
        <title>Genome assembly of Hibiscus sabdariffa L. provides insights into metabolisms of medicinal natural products.</title>
        <authorList>
            <person name="Kim T."/>
        </authorList>
    </citation>
    <scope>NUCLEOTIDE SEQUENCE [LARGE SCALE GENOMIC DNA]</scope>
    <source>
        <strain evidence="2">TK-2024</strain>
        <tissue evidence="2">Old leaves</tissue>
    </source>
</reference>
<comment type="caution">
    <text evidence="2">The sequence shown here is derived from an EMBL/GenBank/DDBJ whole genome shotgun (WGS) entry which is preliminary data.</text>
</comment>
<name>A0ABR2SRJ1_9ROSI</name>
<evidence type="ECO:0000313" key="2">
    <source>
        <dbReference type="EMBL" id="KAK9027779.1"/>
    </source>
</evidence>
<dbReference type="Proteomes" id="UP001396334">
    <property type="component" value="Unassembled WGS sequence"/>
</dbReference>
<feature type="region of interest" description="Disordered" evidence="1">
    <location>
        <begin position="1"/>
        <end position="22"/>
    </location>
</feature>
<evidence type="ECO:0000256" key="1">
    <source>
        <dbReference type="SAM" id="MobiDB-lite"/>
    </source>
</evidence>
<sequence>MENPTAITSSLKGAKKKKPKPVLSNGEFTQSLLMLFKRVLLCQSIHPSMSSSLPGTADVEQLLDCLRRDCRCGSITGLLEPPSIFILLSGRSSIFIR</sequence>
<feature type="compositionally biased region" description="Polar residues" evidence="1">
    <location>
        <begin position="1"/>
        <end position="11"/>
    </location>
</feature>
<proteinExistence type="predicted"/>